<evidence type="ECO:0000313" key="2">
    <source>
        <dbReference type="EMBL" id="OXA63332.1"/>
    </source>
</evidence>
<feature type="compositionally biased region" description="Low complexity" evidence="1">
    <location>
        <begin position="55"/>
        <end position="75"/>
    </location>
</feature>
<dbReference type="Proteomes" id="UP000198287">
    <property type="component" value="Unassembled WGS sequence"/>
</dbReference>
<dbReference type="SUPFAM" id="SSF48452">
    <property type="entry name" value="TPR-like"/>
    <property type="match status" value="1"/>
</dbReference>
<dbReference type="STRING" id="158441.A0A226F0L9"/>
<evidence type="ECO:0000256" key="1">
    <source>
        <dbReference type="SAM" id="MobiDB-lite"/>
    </source>
</evidence>
<feature type="region of interest" description="Disordered" evidence="1">
    <location>
        <begin position="31"/>
        <end position="75"/>
    </location>
</feature>
<dbReference type="EMBL" id="LNIX01000001">
    <property type="protein sequence ID" value="OXA63332.1"/>
    <property type="molecule type" value="Genomic_DNA"/>
</dbReference>
<keyword evidence="3" id="KW-1185">Reference proteome</keyword>
<dbReference type="Gene3D" id="1.25.40.10">
    <property type="entry name" value="Tetratricopeptide repeat domain"/>
    <property type="match status" value="1"/>
</dbReference>
<dbReference type="OrthoDB" id="348005at2759"/>
<feature type="region of interest" description="Disordered" evidence="1">
    <location>
        <begin position="269"/>
        <end position="294"/>
    </location>
</feature>
<dbReference type="PANTHER" id="PTHR46492">
    <property type="entry name" value="DYNEIN ASSEMBLY FACTOR 4, AXONEMAL"/>
    <property type="match status" value="1"/>
</dbReference>
<dbReference type="GO" id="GO:0003341">
    <property type="term" value="P:cilium movement"/>
    <property type="evidence" value="ECO:0007669"/>
    <property type="project" value="TreeGrafter"/>
</dbReference>
<accession>A0A226F0L9</accession>
<dbReference type="InterPro" id="IPR052004">
    <property type="entry name" value="Dynein_assembly_factor_4"/>
</dbReference>
<dbReference type="InterPro" id="IPR011990">
    <property type="entry name" value="TPR-like_helical_dom_sf"/>
</dbReference>
<dbReference type="PANTHER" id="PTHR46492:SF1">
    <property type="entry name" value="DYNEIN AXONEMAL ASSEMBLY FACTOR 4"/>
    <property type="match status" value="1"/>
</dbReference>
<reference evidence="2 3" key="1">
    <citation type="submission" date="2015-12" db="EMBL/GenBank/DDBJ databases">
        <title>The genome of Folsomia candida.</title>
        <authorList>
            <person name="Faddeeva A."/>
            <person name="Derks M.F."/>
            <person name="Anvar Y."/>
            <person name="Smit S."/>
            <person name="Van Straalen N."/>
            <person name="Roelofs D."/>
        </authorList>
    </citation>
    <scope>NUCLEOTIDE SEQUENCE [LARGE SCALE GENOMIC DNA]</scope>
    <source>
        <strain evidence="2 3">VU population</strain>
        <tissue evidence="2">Whole body</tissue>
    </source>
</reference>
<dbReference type="OMA" id="ENEVIHI"/>
<organism evidence="2 3">
    <name type="scientific">Folsomia candida</name>
    <name type="common">Springtail</name>
    <dbReference type="NCBI Taxonomy" id="158441"/>
    <lineage>
        <taxon>Eukaryota</taxon>
        <taxon>Metazoa</taxon>
        <taxon>Ecdysozoa</taxon>
        <taxon>Arthropoda</taxon>
        <taxon>Hexapoda</taxon>
        <taxon>Collembola</taxon>
        <taxon>Entomobryomorpha</taxon>
        <taxon>Isotomoidea</taxon>
        <taxon>Isotomidae</taxon>
        <taxon>Proisotominae</taxon>
        <taxon>Folsomia</taxon>
    </lineage>
</organism>
<dbReference type="GO" id="GO:0036158">
    <property type="term" value="P:outer dynein arm assembly"/>
    <property type="evidence" value="ECO:0007669"/>
    <property type="project" value="TreeGrafter"/>
</dbReference>
<sequence length="568" mass="62548">MNEVETFCSRGSGWWPTLMLMMWAERARERERERERSGAASAGERGESRLSPTFSFPRGSPHSPPSSAAYLSPSSKTTTFTKSPTSYLSSSHFNLIHCHPHIFEAFLWGTVDDEKGSCTIDQAKSTVFLHFPKTCSIPDKGSNNGEDKHSDDDTAAWPSLEAQGLDRLRKKVLRDAAVCAAHQRHIQEEQTAETRREELKKTSVLVQIRMDEEARAKVAETKKIEADKALADMNRWAAEGGLLPGETISDVILPQGRNYGQVANKQTGAIATGERLDRNRPAPRTSNNKSRNKETLEELIAQGPSSVSILSADADDQDALVGLVGGGRRKQKFGGAEGRNCPASLTTSVISPSSRIWPELGDKPVSGGGGGGGDGYPVSIRQPQRITVAFTPREFPTPARESSAPLEEEWLKKQAEARHLSGFNEPDLRPEERDPDWLLQKGRSLMKADCHLGAVSAFSLGIKLAPKIPQLYSERAKAHLHLRNFMKVVDDSSVALELFTPKVSANAIDRLKCHVTRADGFQALEMYTESLLDLKEALRLSPDDEKLKQRFSQVSALLDEALVNSDLD</sequence>
<proteinExistence type="predicted"/>
<comment type="caution">
    <text evidence="2">The sequence shown here is derived from an EMBL/GenBank/DDBJ whole genome shotgun (WGS) entry which is preliminary data.</text>
</comment>
<dbReference type="AlphaFoldDB" id="A0A226F0L9"/>
<protein>
    <submittedName>
        <fullName evidence="2">Dyslexia susceptibility 1 candidate gene 1 protein</fullName>
    </submittedName>
</protein>
<evidence type="ECO:0000313" key="3">
    <source>
        <dbReference type="Proteomes" id="UP000198287"/>
    </source>
</evidence>
<gene>
    <name evidence="2" type="ORF">Fcan01_03111</name>
</gene>
<name>A0A226F0L9_FOLCA</name>
<dbReference type="GO" id="GO:0036159">
    <property type="term" value="P:inner dynein arm assembly"/>
    <property type="evidence" value="ECO:0007669"/>
    <property type="project" value="TreeGrafter"/>
</dbReference>